<name>A0ABQ6PRU7_9BACT</name>
<gene>
    <name evidence="2" type="ORF">Aconfl_30190</name>
</gene>
<organism evidence="2 3">
    <name type="scientific">Algoriphagus confluentis</name>
    <dbReference type="NCBI Taxonomy" id="1697556"/>
    <lineage>
        <taxon>Bacteria</taxon>
        <taxon>Pseudomonadati</taxon>
        <taxon>Bacteroidota</taxon>
        <taxon>Cytophagia</taxon>
        <taxon>Cytophagales</taxon>
        <taxon>Cyclobacteriaceae</taxon>
        <taxon>Algoriphagus</taxon>
    </lineage>
</organism>
<evidence type="ECO:0000313" key="2">
    <source>
        <dbReference type="EMBL" id="GMQ30376.1"/>
    </source>
</evidence>
<feature type="chain" id="PRO_5045042811" description="6-bladed beta-propeller protein" evidence="1">
    <location>
        <begin position="24"/>
        <end position="396"/>
    </location>
</feature>
<comment type="caution">
    <text evidence="2">The sequence shown here is derived from an EMBL/GenBank/DDBJ whole genome shotgun (WGS) entry which is preliminary data.</text>
</comment>
<reference evidence="2 3" key="1">
    <citation type="submission" date="2023-08" db="EMBL/GenBank/DDBJ databases">
        <title>Draft genome sequence of Algoriphagus confluentis.</title>
        <authorList>
            <person name="Takatani N."/>
            <person name="Hosokawa M."/>
            <person name="Sawabe T."/>
        </authorList>
    </citation>
    <scope>NUCLEOTIDE SEQUENCE [LARGE SCALE GENOMIC DNA]</scope>
    <source>
        <strain evidence="2 3">NBRC 111222</strain>
    </source>
</reference>
<sequence>MNRYPYLLLLSFWFLISGCNPNAHETVVNRTPANWEFEKVDSLRIDILGNPVLADVEFGKVLIYDTQSREFLILNLQGEVQSRFIKDGDSFDNFGFPLLLPAFLNENQVMIPGTSGLLIYDLEGKMEAKIPHPEVLSGSTFTNFPGYSIDYLNSGDRKKILSKSFRIFESYVGQKEFYSRFRALEVLNLEDTTSRAWIPFPEDSRFKNGNGYIQSDFEPYFAADEKDVYLAFAGEPRLHQFAWLGDSLSYQITMDLKLPDFAEITGKPLEKLADVGVSTNLSTAAIRKVSLWGDRILVLFYPGLSTEQAEAITMEFQKGNREEALAMRKSFLGDRKMGMAVVDKTSFQQLGIAQFPDWVNPGGFVREGEDFWFQKAFNPDEEEDFLKIYKVKLVEK</sequence>
<keyword evidence="1" id="KW-0732">Signal</keyword>
<dbReference type="PROSITE" id="PS51257">
    <property type="entry name" value="PROKAR_LIPOPROTEIN"/>
    <property type="match status" value="1"/>
</dbReference>
<dbReference type="EMBL" id="BTPD01000009">
    <property type="protein sequence ID" value="GMQ30376.1"/>
    <property type="molecule type" value="Genomic_DNA"/>
</dbReference>
<protein>
    <recommendedName>
        <fullName evidence="4">6-bladed beta-propeller protein</fullName>
    </recommendedName>
</protein>
<proteinExistence type="predicted"/>
<evidence type="ECO:0008006" key="4">
    <source>
        <dbReference type="Google" id="ProtNLM"/>
    </source>
</evidence>
<keyword evidence="3" id="KW-1185">Reference proteome</keyword>
<evidence type="ECO:0000256" key="1">
    <source>
        <dbReference type="SAM" id="SignalP"/>
    </source>
</evidence>
<dbReference type="Proteomes" id="UP001338309">
    <property type="component" value="Unassembled WGS sequence"/>
</dbReference>
<accession>A0ABQ6PRU7</accession>
<feature type="signal peptide" evidence="1">
    <location>
        <begin position="1"/>
        <end position="23"/>
    </location>
</feature>
<evidence type="ECO:0000313" key="3">
    <source>
        <dbReference type="Proteomes" id="UP001338309"/>
    </source>
</evidence>